<dbReference type="InterPro" id="IPR010255">
    <property type="entry name" value="Haem_peroxidase_sf"/>
</dbReference>
<protein>
    <recommendedName>
        <fullName evidence="4">Plant heme peroxidase family profile domain-containing protein</fullName>
    </recommendedName>
</protein>
<dbReference type="Pfam" id="PF00141">
    <property type="entry name" value="peroxidase"/>
    <property type="match status" value="1"/>
</dbReference>
<gene>
    <name evidence="5" type="ORF">ACHAXA_004731</name>
</gene>
<sequence length="711" mass="78078">MKFNATSFVSSLPLIARLFGIDPNESDEENLTPTASPSSLSPTETCGLECKTDYDCPSTCRRFNRYDPFGTCVGPSSTSPSTIAMETPAPTICECIDPSIIPDACEVDALIDIMETHVLVAHELLPQWTRAAFHDAGTFDRNANVGGANGCLLNHFPMRLEPENAFLHLPLNTLMDIKNEWEQHPSTCIRVSSADILQFAAFFATTRQSMMPESLISGTPSSSAKRERLKTFLWGRPDSKICDTMWVENLPSNPSTIVGGIASRCTNAGREIKEKMMDRNGFTAEEATVLIGAHSIGVIRNTFGSSLAGPWVDSGRDNATPNGAIFDNSYHDFLVNSVVENDANSFAVNVAPFDNPQGIFPSWFRDYSADIDHLDTDLALAFPPLNPSHPNFSAFTNSFASDNIHFLKTFFAALEKMGRLGVRAKLLPATECEDRCGKHYQTGEGGGLDAADILRIVSQLGNSTAFADEAISQVQAKRVYEILKLTTPNRQTKSPTPRPTPQPQSRRPTFNLRPTQKPVARPNSDFTFKPAYKPSDQTKTLMPTPSLTKPVDFNQTKTLMPTPSLTKPVDFNQTKTLMPTPSLTKPVDLNQTKTLMPTPSLTKPVDLNQTKTLMPTPSLTKPVDLNQTKTLMPTPSLTKPVDLNQTKTLMPTPSLTKPVDFNQTKTLMPTPSLTKPDDFNQTRTLVPTPSFTVSPSNRPTAKLESNKTQML</sequence>
<feature type="domain" description="Plant heme peroxidase family profile" evidence="4">
    <location>
        <begin position="130"/>
        <end position="444"/>
    </location>
</feature>
<keyword evidence="1" id="KW-0560">Oxidoreductase</keyword>
<proteinExistence type="inferred from homology"/>
<dbReference type="EMBL" id="JALLPB020000006">
    <property type="protein sequence ID" value="KAL3827256.1"/>
    <property type="molecule type" value="Genomic_DNA"/>
</dbReference>
<evidence type="ECO:0000313" key="6">
    <source>
        <dbReference type="Proteomes" id="UP001530377"/>
    </source>
</evidence>
<comment type="similarity">
    <text evidence="2">Belongs to the peroxidase family.</text>
</comment>
<evidence type="ECO:0000256" key="3">
    <source>
        <dbReference type="SAM" id="MobiDB-lite"/>
    </source>
</evidence>
<accession>A0ABD3SRM0</accession>
<dbReference type="AlphaFoldDB" id="A0ABD3SRM0"/>
<dbReference type="CDD" id="cd00314">
    <property type="entry name" value="plant_peroxidase_like"/>
    <property type="match status" value="1"/>
</dbReference>
<keyword evidence="6" id="KW-1185">Reference proteome</keyword>
<dbReference type="Gene3D" id="1.10.420.10">
    <property type="entry name" value="Peroxidase, domain 2"/>
    <property type="match status" value="1"/>
</dbReference>
<reference evidence="5 6" key="1">
    <citation type="submission" date="2024-10" db="EMBL/GenBank/DDBJ databases">
        <title>Updated reference genomes for cyclostephanoid diatoms.</title>
        <authorList>
            <person name="Roberts W.R."/>
            <person name="Alverson A.J."/>
        </authorList>
    </citation>
    <scope>NUCLEOTIDE SEQUENCE [LARGE SCALE GENOMIC DNA]</scope>
    <source>
        <strain evidence="5 6">AJA228-03</strain>
    </source>
</reference>
<name>A0ABD3SRM0_9STRA</name>
<comment type="caution">
    <text evidence="5">The sequence shown here is derived from an EMBL/GenBank/DDBJ whole genome shotgun (WGS) entry which is preliminary data.</text>
</comment>
<feature type="compositionally biased region" description="Polar residues" evidence="3">
    <location>
        <begin position="687"/>
        <end position="699"/>
    </location>
</feature>
<feature type="compositionally biased region" description="Polar residues" evidence="3">
    <location>
        <begin position="535"/>
        <end position="673"/>
    </location>
</feature>
<dbReference type="GO" id="GO:0016491">
    <property type="term" value="F:oxidoreductase activity"/>
    <property type="evidence" value="ECO:0007669"/>
    <property type="project" value="UniProtKB-KW"/>
</dbReference>
<evidence type="ECO:0000256" key="2">
    <source>
        <dbReference type="RuleBase" id="RU004241"/>
    </source>
</evidence>
<dbReference type="PANTHER" id="PTHR31356:SF58">
    <property type="entry name" value="CYTOCHROME C PEROXIDASE, MITOCHONDRIAL"/>
    <property type="match status" value="1"/>
</dbReference>
<dbReference type="InterPro" id="IPR019793">
    <property type="entry name" value="Peroxidases_heam-ligand_BS"/>
</dbReference>
<dbReference type="PANTHER" id="PTHR31356">
    <property type="entry name" value="THYLAKOID LUMENAL 29 KDA PROTEIN, CHLOROPLASTIC-RELATED"/>
    <property type="match status" value="1"/>
</dbReference>
<evidence type="ECO:0000256" key="1">
    <source>
        <dbReference type="ARBA" id="ARBA00023002"/>
    </source>
</evidence>
<evidence type="ECO:0000259" key="4">
    <source>
        <dbReference type="PROSITE" id="PS50873"/>
    </source>
</evidence>
<dbReference type="PROSITE" id="PS50873">
    <property type="entry name" value="PEROXIDASE_4"/>
    <property type="match status" value="1"/>
</dbReference>
<dbReference type="PRINTS" id="PR00458">
    <property type="entry name" value="PEROXIDASE"/>
</dbReference>
<evidence type="ECO:0000313" key="5">
    <source>
        <dbReference type="EMBL" id="KAL3827256.1"/>
    </source>
</evidence>
<dbReference type="InterPro" id="IPR044831">
    <property type="entry name" value="Ccp1-like"/>
</dbReference>
<organism evidence="5 6">
    <name type="scientific">Cyclostephanos tholiformis</name>
    <dbReference type="NCBI Taxonomy" id="382380"/>
    <lineage>
        <taxon>Eukaryota</taxon>
        <taxon>Sar</taxon>
        <taxon>Stramenopiles</taxon>
        <taxon>Ochrophyta</taxon>
        <taxon>Bacillariophyta</taxon>
        <taxon>Coscinodiscophyceae</taxon>
        <taxon>Thalassiosirophycidae</taxon>
        <taxon>Stephanodiscales</taxon>
        <taxon>Stephanodiscaceae</taxon>
        <taxon>Cyclostephanos</taxon>
    </lineage>
</organism>
<dbReference type="SUPFAM" id="SSF48113">
    <property type="entry name" value="Heme-dependent peroxidases"/>
    <property type="match status" value="1"/>
</dbReference>
<feature type="region of interest" description="Disordered" evidence="3">
    <location>
        <begin position="687"/>
        <end position="711"/>
    </location>
</feature>
<dbReference type="Proteomes" id="UP001530377">
    <property type="component" value="Unassembled WGS sequence"/>
</dbReference>
<dbReference type="PROSITE" id="PS00435">
    <property type="entry name" value="PEROXIDASE_1"/>
    <property type="match status" value="1"/>
</dbReference>
<dbReference type="Gene3D" id="1.10.520.10">
    <property type="match status" value="1"/>
</dbReference>
<dbReference type="InterPro" id="IPR002016">
    <property type="entry name" value="Haem_peroxidase"/>
</dbReference>
<feature type="region of interest" description="Disordered" evidence="3">
    <location>
        <begin position="485"/>
        <end position="673"/>
    </location>
</feature>